<name>A0A8H6Z566_9AGAR</name>
<feature type="coiled-coil region" evidence="1">
    <location>
        <begin position="41"/>
        <end position="68"/>
    </location>
</feature>
<sequence>MSPGPNYERAKREMFWANDYFGSGRFNEVESRVEKVAEMLADDHSDEAHQLKHEAKELGRKVQEAIVEQERKRIFDQAKREVFWANDNIQSGRFDEVPTRLEKAEQLIVNDYSPDAQALRGEINDLGNKVRAAVAARDQKRNYDKARREFMFASDNFNSGRGVDGVEEKLTSIESLIAYDQTPEGQALKAEIAALRQKIDDMVKPEDQNRVGGAKGKVTMARNWISQNYPNGGPIREGDVDYFETLFRQANEYLSQISDPRKAPGLSAPIVAEIEQIRTQYYPKPPAPSFPVPVPAAPAPAPPGPNFERAKRELFWAKEYFDSRRFDEVETRLNVAEPMLADDHSPDAAALKTEIKAYRDKLDAMVKPEDQNKVSAAQGKITQARNWIAQNYADNSRIREGDVDFFETLFRQANEYLAQIGDQRKAPALRAPIDAEIAQIRANYYPQAIAPPPPPPSAVAPVAAMREVSSAPPGPNYESAKRKVFWGSEYFQSNRMDQVEGEFKAAENLLQSDHSKEANDLRDQIAQIRDKVADTVSSVDQSRVNNAEAELRALRDWIDRLGTPTLDTAAKERANQRLNKAVELLNLVTPGARYGERVKAPVLKQIADIRAQWQIPAVIAPTPPPPTHASRPGQPCPTPRRSRTRTRTSSTGCGVTSRRTDGLENAFIDAQKLMDPLPMAYQEPFLAEIEGLRVLLQEVRQAEAARKFTGRLDRLLSMCQYVADNYQWDRFDSTVANFDEVFKMDEVQEGLGPKLIGEYEEKRKAMIMARAVQMKSTKLKAVEAPLRELQAMVESNPLEGVPEHSAYQVAGNFRSYKSRVESGLDGLPEEDEDVKRIRGIIADSDAKYAAYDNAWAKGVLHEQVKRTWEVVLIDQEDWQQETVRADARPLDTPPLPKTRMTIMRVRNYLHNDSSVQRTRNENKGDEVIAAIDAQAASVLEAAGSKLAAAYADMLDVGEALPTPTGADRFTRDRIGPLQGEVRTVFENTRWLASIMSRLTALDDKWSGDLDRLAKERAELGTKLTADGLAAWPGIVAQTGASTSRFDPGAAQAGQTFVLEGVYNRAGWDYDGNAYEFSMMCDGIVIAGLYEPYIKKALDHAAYELKLTIDDHKKWDLVGLVLGPGTVKQRQKTTIRNGMNSYEVEEWNPVACLRFRVVALRAGPVAVGPS</sequence>
<reference evidence="3" key="1">
    <citation type="submission" date="2020-05" db="EMBL/GenBank/DDBJ databases">
        <title>Mycena genomes resolve the evolution of fungal bioluminescence.</title>
        <authorList>
            <person name="Tsai I.J."/>
        </authorList>
    </citation>
    <scope>NUCLEOTIDE SEQUENCE</scope>
    <source>
        <strain evidence="3">160909Yilan</strain>
    </source>
</reference>
<organism evidence="3 4">
    <name type="scientific">Mycena sanguinolenta</name>
    <dbReference type="NCBI Taxonomy" id="230812"/>
    <lineage>
        <taxon>Eukaryota</taxon>
        <taxon>Fungi</taxon>
        <taxon>Dikarya</taxon>
        <taxon>Basidiomycota</taxon>
        <taxon>Agaricomycotina</taxon>
        <taxon>Agaricomycetes</taxon>
        <taxon>Agaricomycetidae</taxon>
        <taxon>Agaricales</taxon>
        <taxon>Marasmiineae</taxon>
        <taxon>Mycenaceae</taxon>
        <taxon>Mycena</taxon>
    </lineage>
</organism>
<feature type="compositionally biased region" description="Low complexity" evidence="2">
    <location>
        <begin position="647"/>
        <end position="656"/>
    </location>
</feature>
<protein>
    <submittedName>
        <fullName evidence="3">Uncharacterized protein</fullName>
    </submittedName>
</protein>
<comment type="caution">
    <text evidence="3">The sequence shown here is derived from an EMBL/GenBank/DDBJ whole genome shotgun (WGS) entry which is preliminary data.</text>
</comment>
<gene>
    <name evidence="3" type="ORF">MSAN_00637100</name>
</gene>
<evidence type="ECO:0000313" key="4">
    <source>
        <dbReference type="Proteomes" id="UP000623467"/>
    </source>
</evidence>
<keyword evidence="4" id="KW-1185">Reference proteome</keyword>
<evidence type="ECO:0000256" key="2">
    <source>
        <dbReference type="SAM" id="MobiDB-lite"/>
    </source>
</evidence>
<feature type="region of interest" description="Disordered" evidence="2">
    <location>
        <begin position="619"/>
        <end position="656"/>
    </location>
</feature>
<evidence type="ECO:0000313" key="3">
    <source>
        <dbReference type="EMBL" id="KAF7370071.1"/>
    </source>
</evidence>
<dbReference type="AlphaFoldDB" id="A0A8H6Z566"/>
<dbReference type="OrthoDB" id="4586279at2759"/>
<accession>A0A8H6Z566</accession>
<dbReference type="EMBL" id="JACAZH010000004">
    <property type="protein sequence ID" value="KAF7370071.1"/>
    <property type="molecule type" value="Genomic_DNA"/>
</dbReference>
<keyword evidence="1" id="KW-0175">Coiled coil</keyword>
<proteinExistence type="predicted"/>
<dbReference type="Proteomes" id="UP000623467">
    <property type="component" value="Unassembled WGS sequence"/>
</dbReference>
<evidence type="ECO:0000256" key="1">
    <source>
        <dbReference type="SAM" id="Coils"/>
    </source>
</evidence>